<feature type="domain" description="R13L1/DRL21-like LRR repeat region" evidence="1">
    <location>
        <begin position="150"/>
        <end position="268"/>
    </location>
</feature>
<protein>
    <recommendedName>
        <fullName evidence="1">R13L1/DRL21-like LRR repeat region domain-containing protein</fullName>
    </recommendedName>
</protein>
<proteinExistence type="predicted"/>
<evidence type="ECO:0000259" key="1">
    <source>
        <dbReference type="Pfam" id="PF25019"/>
    </source>
</evidence>
<dbReference type="SUPFAM" id="SSF52058">
    <property type="entry name" value="L domain-like"/>
    <property type="match status" value="1"/>
</dbReference>
<name>A0A811SKZ9_9POAL</name>
<dbReference type="Gene3D" id="3.80.10.10">
    <property type="entry name" value="Ribonuclease Inhibitor"/>
    <property type="match status" value="2"/>
</dbReference>
<dbReference type="InterPro" id="IPR032675">
    <property type="entry name" value="LRR_dom_sf"/>
</dbReference>
<evidence type="ECO:0000313" key="3">
    <source>
        <dbReference type="Proteomes" id="UP000604825"/>
    </source>
</evidence>
<dbReference type="Proteomes" id="UP000604825">
    <property type="component" value="Unassembled WGS sequence"/>
</dbReference>
<dbReference type="EMBL" id="CAJGYO010000611">
    <property type="protein sequence ID" value="CAD6342826.1"/>
    <property type="molecule type" value="Genomic_DNA"/>
</dbReference>
<dbReference type="PANTHER" id="PTHR47186">
    <property type="entry name" value="LEUCINE-RICH REPEAT-CONTAINING PROTEIN 57"/>
    <property type="match status" value="1"/>
</dbReference>
<dbReference type="InterPro" id="IPR056789">
    <property type="entry name" value="LRR_R13L1-DRL21"/>
</dbReference>
<evidence type="ECO:0000313" key="2">
    <source>
        <dbReference type="EMBL" id="CAD6342826.1"/>
    </source>
</evidence>
<dbReference type="SUPFAM" id="SSF52047">
    <property type="entry name" value="RNI-like"/>
    <property type="match status" value="1"/>
</dbReference>
<organism evidence="2 3">
    <name type="scientific">Miscanthus lutarioriparius</name>
    <dbReference type="NCBI Taxonomy" id="422564"/>
    <lineage>
        <taxon>Eukaryota</taxon>
        <taxon>Viridiplantae</taxon>
        <taxon>Streptophyta</taxon>
        <taxon>Embryophyta</taxon>
        <taxon>Tracheophyta</taxon>
        <taxon>Spermatophyta</taxon>
        <taxon>Magnoliopsida</taxon>
        <taxon>Liliopsida</taxon>
        <taxon>Poales</taxon>
        <taxon>Poaceae</taxon>
        <taxon>PACMAD clade</taxon>
        <taxon>Panicoideae</taxon>
        <taxon>Andropogonodae</taxon>
        <taxon>Andropogoneae</taxon>
        <taxon>Saccharinae</taxon>
        <taxon>Miscanthus</taxon>
    </lineage>
</organism>
<dbReference type="Pfam" id="PF25019">
    <property type="entry name" value="LRR_R13L1-DRL21"/>
    <property type="match status" value="1"/>
</dbReference>
<gene>
    <name evidence="2" type="ORF">NCGR_LOCUS66924</name>
</gene>
<reference evidence="2" key="1">
    <citation type="submission" date="2020-10" db="EMBL/GenBank/DDBJ databases">
        <authorList>
            <person name="Han B."/>
            <person name="Lu T."/>
            <person name="Zhao Q."/>
            <person name="Huang X."/>
            <person name="Zhao Y."/>
        </authorList>
    </citation>
    <scope>NUCLEOTIDE SEQUENCE</scope>
</reference>
<dbReference type="AlphaFoldDB" id="A0A811SKZ9"/>
<dbReference type="OrthoDB" id="695275at2759"/>
<comment type="caution">
    <text evidence="2">The sequence shown here is derived from an EMBL/GenBank/DDBJ whole genome shotgun (WGS) entry which is preliminary data.</text>
</comment>
<sequence length="684" mass="77776">MVFGEHSGSFAKTFCDLFEKARALRAIYLFGASSYAMKDMLNKLPKHIHLRYLRIKSDGTEDDTKDIDFNLSALTRLYHLEVIDMQEFKGHYGFTFTFTRHMSNLAKLRHFLVPQDKLQLHSNIVEVGKLKLLQELRWFEVGRETKGFELSQLGQLSELGGSLSISSLERIRAMEDVHKARLKQIKHLHKLTLEWDANRPKKDTIHEENVLEILIPPSALKDLCIRGHGGEFSLVNEQREEILNNNICHDKFQNLKSLELVMLPSLRSWIVKAPCHLFAQLEVLVIRDCRELTELSFSHYACCQQQKEAKINWFPRLRELKIKKCPKLLSFPPVPWTRAPCSAEIEGVGSGLEELVCKENYKSEYRLKIKMKGALVSELWNMLAFDNLNEVKDLKMDTCPPLPLHHFQMLSSLKSLRLYGASSIVFPLVEGERHAEYQSPVERIAIDGWDASAKELTQLLTYFPKLSELNMQSCKKITGLAVVEKQATETPALVSSDNKVDDDVEIEQQEDTRGEEEIDASSAEGLLLLPSQLQMLSISRCPELSLCSCSGPADYKYNKEAGRTSTGRGLQAIRWLPKDGLPISLQKLEIVNCLAIRSLPKDCLPSSLQELDISYCPAIQSLPKDCLPSSLQKLVIKECPAIRSLPKANDLPSPLRELDVRDSENEELRRQCRKLIGIIPVVYA</sequence>
<accession>A0A811SKZ9</accession>
<dbReference type="PANTHER" id="PTHR47186:SF3">
    <property type="entry name" value="OS09G0267800 PROTEIN"/>
    <property type="match status" value="1"/>
</dbReference>
<keyword evidence="3" id="KW-1185">Reference proteome</keyword>